<dbReference type="PRINTS" id="PR00237">
    <property type="entry name" value="GPCRRHODOPSN"/>
</dbReference>
<dbReference type="InterPro" id="IPR050125">
    <property type="entry name" value="GPCR_opsins"/>
</dbReference>
<feature type="transmembrane region" description="Helical" evidence="9">
    <location>
        <begin position="74"/>
        <end position="99"/>
    </location>
</feature>
<evidence type="ECO:0000313" key="11">
    <source>
        <dbReference type="Proteomes" id="UP000515163"/>
    </source>
</evidence>
<feature type="transmembrane region" description="Helical" evidence="9">
    <location>
        <begin position="119"/>
        <end position="138"/>
    </location>
</feature>
<dbReference type="GeneID" id="116303594"/>
<keyword evidence="2 8" id="KW-0812">Transmembrane</keyword>
<dbReference type="SUPFAM" id="SSF81321">
    <property type="entry name" value="Family A G protein-coupled receptor-like"/>
    <property type="match status" value="1"/>
</dbReference>
<dbReference type="Pfam" id="PF00001">
    <property type="entry name" value="7tm_1"/>
    <property type="match status" value="1"/>
</dbReference>
<dbReference type="InterPro" id="IPR017452">
    <property type="entry name" value="GPCR_Rhodpsn_7TM"/>
</dbReference>
<feature type="transmembrane region" description="Helical" evidence="9">
    <location>
        <begin position="40"/>
        <end position="62"/>
    </location>
</feature>
<evidence type="ECO:0000256" key="8">
    <source>
        <dbReference type="RuleBase" id="RU000688"/>
    </source>
</evidence>
<evidence type="ECO:0000256" key="2">
    <source>
        <dbReference type="ARBA" id="ARBA00022692"/>
    </source>
</evidence>
<protein>
    <submittedName>
        <fullName evidence="12">Taste receptor type 2 member 4-like</fullName>
    </submittedName>
</protein>
<name>A0A6P8IPP2_ACTTE</name>
<accession>A0A6P8IPP2</accession>
<reference evidence="12" key="1">
    <citation type="submission" date="2025-08" db="UniProtKB">
        <authorList>
            <consortium name="RefSeq"/>
        </authorList>
    </citation>
    <scope>IDENTIFICATION</scope>
    <source>
        <tissue evidence="12">Tentacle</tissue>
    </source>
</reference>
<keyword evidence="4 8" id="KW-0297">G-protein coupled receptor</keyword>
<evidence type="ECO:0000256" key="6">
    <source>
        <dbReference type="ARBA" id="ARBA00023170"/>
    </source>
</evidence>
<evidence type="ECO:0000256" key="7">
    <source>
        <dbReference type="ARBA" id="ARBA00023224"/>
    </source>
</evidence>
<dbReference type="PROSITE" id="PS00237">
    <property type="entry name" value="G_PROTEIN_RECEP_F1_1"/>
    <property type="match status" value="1"/>
</dbReference>
<evidence type="ECO:0000256" key="4">
    <source>
        <dbReference type="ARBA" id="ARBA00023040"/>
    </source>
</evidence>
<feature type="transmembrane region" description="Helical" evidence="9">
    <location>
        <begin position="200"/>
        <end position="224"/>
    </location>
</feature>
<sequence length="346" mass="39081">MLYKNTTNFSFNAFLNESRCNSSSGSCSPVQTCPGTVVHLAYISVIWVIGVLGNILLLYVDYKEWKKSKTPDKLLILNLAITNVAALLVSLPLHAVLVANYQDYLKCAGSLFQYRSARFFLICLFNFVSLGTLLVIGIDRYQALIKFAHQRTLDLKRSIFAICLVWLCSITVVVVFIVTWPNQCTDFYSSRLEDRNTDNYYPMRITIISIWITVCCTVTGRSLLMAASRIRKQQQKIKTMFGPVQAAAQISFTKGVIGLLLCYVVLWIPYGVSSAILSSDQQNIELTWLNLWTNSTCYLSFSILPAIYFIVDNRLRRAILPEKVVAPKVTKTQSLTLPNPTEIESF</sequence>
<evidence type="ECO:0000256" key="3">
    <source>
        <dbReference type="ARBA" id="ARBA00022989"/>
    </source>
</evidence>
<keyword evidence="11" id="KW-1185">Reference proteome</keyword>
<dbReference type="OrthoDB" id="10053542at2759"/>
<evidence type="ECO:0000259" key="10">
    <source>
        <dbReference type="PROSITE" id="PS50262"/>
    </source>
</evidence>
<evidence type="ECO:0000256" key="5">
    <source>
        <dbReference type="ARBA" id="ARBA00023136"/>
    </source>
</evidence>
<keyword evidence="3 9" id="KW-1133">Transmembrane helix</keyword>
<dbReference type="PROSITE" id="PS50262">
    <property type="entry name" value="G_PROTEIN_RECEP_F1_2"/>
    <property type="match status" value="1"/>
</dbReference>
<feature type="transmembrane region" description="Helical" evidence="9">
    <location>
        <begin position="288"/>
        <end position="311"/>
    </location>
</feature>
<organism evidence="11 12">
    <name type="scientific">Actinia tenebrosa</name>
    <name type="common">Australian red waratah sea anemone</name>
    <dbReference type="NCBI Taxonomy" id="6105"/>
    <lineage>
        <taxon>Eukaryota</taxon>
        <taxon>Metazoa</taxon>
        <taxon>Cnidaria</taxon>
        <taxon>Anthozoa</taxon>
        <taxon>Hexacorallia</taxon>
        <taxon>Actiniaria</taxon>
        <taxon>Actiniidae</taxon>
        <taxon>Actinia</taxon>
    </lineage>
</organism>
<dbReference type="RefSeq" id="XP_031569026.1">
    <property type="nucleotide sequence ID" value="XM_031713166.1"/>
</dbReference>
<dbReference type="InterPro" id="IPR000276">
    <property type="entry name" value="GPCR_Rhodpsn"/>
</dbReference>
<dbReference type="CDD" id="cd00637">
    <property type="entry name" value="7tm_classA_rhodopsin-like"/>
    <property type="match status" value="1"/>
</dbReference>
<evidence type="ECO:0000313" key="12">
    <source>
        <dbReference type="RefSeq" id="XP_031569026.1"/>
    </source>
</evidence>
<dbReference type="PANTHER" id="PTHR24240">
    <property type="entry name" value="OPSIN"/>
    <property type="match status" value="1"/>
</dbReference>
<gene>
    <name evidence="12" type="primary">LOC116303594</name>
</gene>
<proteinExistence type="inferred from homology"/>
<dbReference type="GO" id="GO:0016020">
    <property type="term" value="C:membrane"/>
    <property type="evidence" value="ECO:0007669"/>
    <property type="project" value="UniProtKB-SubCell"/>
</dbReference>
<dbReference type="InParanoid" id="A0A6P8IPP2"/>
<comment type="subcellular location">
    <subcellularLocation>
        <location evidence="1">Membrane</location>
        <topology evidence="1">Multi-pass membrane protein</topology>
    </subcellularLocation>
</comment>
<dbReference type="KEGG" id="aten:116303594"/>
<dbReference type="GO" id="GO:0004930">
    <property type="term" value="F:G protein-coupled receptor activity"/>
    <property type="evidence" value="ECO:0007669"/>
    <property type="project" value="UniProtKB-KW"/>
</dbReference>
<keyword evidence="5 9" id="KW-0472">Membrane</keyword>
<feature type="transmembrane region" description="Helical" evidence="9">
    <location>
        <begin position="159"/>
        <end position="180"/>
    </location>
</feature>
<comment type="similarity">
    <text evidence="8">Belongs to the G-protein coupled receptor 1 family.</text>
</comment>
<evidence type="ECO:0000256" key="9">
    <source>
        <dbReference type="SAM" id="Phobius"/>
    </source>
</evidence>
<dbReference type="AlphaFoldDB" id="A0A6P8IPP2"/>
<evidence type="ECO:0000256" key="1">
    <source>
        <dbReference type="ARBA" id="ARBA00004141"/>
    </source>
</evidence>
<dbReference type="Proteomes" id="UP000515163">
    <property type="component" value="Unplaced"/>
</dbReference>
<keyword evidence="6 8" id="KW-0675">Receptor</keyword>
<feature type="transmembrane region" description="Helical" evidence="9">
    <location>
        <begin position="244"/>
        <end position="268"/>
    </location>
</feature>
<dbReference type="Gene3D" id="1.20.1070.10">
    <property type="entry name" value="Rhodopsin 7-helix transmembrane proteins"/>
    <property type="match status" value="1"/>
</dbReference>
<keyword evidence="7 8" id="KW-0807">Transducer</keyword>
<feature type="domain" description="G-protein coupled receptors family 1 profile" evidence="10">
    <location>
        <begin position="53"/>
        <end position="308"/>
    </location>
</feature>